<evidence type="ECO:0000256" key="13">
    <source>
        <dbReference type="ARBA" id="ARBA00022961"/>
    </source>
</evidence>
<evidence type="ECO:0000256" key="5">
    <source>
        <dbReference type="ARBA" id="ARBA00022518"/>
    </source>
</evidence>
<keyword evidence="14 20" id="KW-0805">Transcription regulation</keyword>
<evidence type="ECO:0000256" key="1">
    <source>
        <dbReference type="ARBA" id="ARBA00004147"/>
    </source>
</evidence>
<keyword evidence="16 20" id="KW-0804">Transcription</keyword>
<dbReference type="PIRSF" id="PIRSF003669">
    <property type="entry name" value="Aden_E1A"/>
    <property type="match status" value="1"/>
</dbReference>
<dbReference type="Proteomes" id="UP000319211">
    <property type="component" value="Segment"/>
</dbReference>
<comment type="function">
    <text evidence="20">Plays a role in viral genome replication by driving entry of quiescent cells into the cell cycle.</text>
</comment>
<evidence type="ECO:0000256" key="20">
    <source>
        <dbReference type="PIRNR" id="PIRNR003669"/>
    </source>
</evidence>
<evidence type="ECO:0000256" key="14">
    <source>
        <dbReference type="ARBA" id="ARBA00023015"/>
    </source>
</evidence>
<protein>
    <recommendedName>
        <fullName evidence="3 20">Early E1A protein</fullName>
    </recommendedName>
</protein>
<feature type="compositionally biased region" description="Acidic residues" evidence="21">
    <location>
        <begin position="110"/>
        <end position="122"/>
    </location>
</feature>
<evidence type="ECO:0000256" key="9">
    <source>
        <dbReference type="ARBA" id="ARBA00022723"/>
    </source>
</evidence>
<keyword evidence="12" id="KW-0862">Zinc</keyword>
<organismHost>
    <name type="scientific">Homo sapiens</name>
    <name type="common">Human</name>
    <dbReference type="NCBI Taxonomy" id="9606"/>
</organismHost>
<evidence type="ECO:0000256" key="3">
    <source>
        <dbReference type="ARBA" id="ARBA00019274"/>
    </source>
</evidence>
<keyword evidence="9" id="KW-0479">Metal-binding</keyword>
<keyword evidence="15 20" id="KW-0010">Activator</keyword>
<accession>A0A1S6ELR7</accession>
<keyword evidence="11" id="KW-1114">Inhibition of host interferon signaling pathway by virus</keyword>
<reference evidence="22" key="1">
    <citation type="submission" date="2016-12" db="EMBL/GenBank/DDBJ databases">
        <authorList>
            <person name="Song W.-J."/>
            <person name="Kurnit D.M."/>
        </authorList>
    </citation>
    <scope>NUCLEOTIDE SEQUENCE</scope>
    <source>
        <strain evidence="22">SH/2015/D187</strain>
    </source>
</reference>
<evidence type="ECO:0000256" key="16">
    <source>
        <dbReference type="ARBA" id="ARBA00023163"/>
    </source>
</evidence>
<keyword evidence="8" id="KW-1090">Inhibition of host innate immune response by virus</keyword>
<dbReference type="InterPro" id="IPR014410">
    <property type="entry name" value="Aden_E1A"/>
</dbReference>
<name>A0A1S6ELR7_ADE41</name>
<evidence type="ECO:0000256" key="19">
    <source>
        <dbReference type="ARBA" id="ARBA00023309"/>
    </source>
</evidence>
<keyword evidence="4" id="KW-1121">Modulation of host cell cycle by virus</keyword>
<keyword evidence="10" id="KW-0863">Zinc-finger</keyword>
<evidence type="ECO:0000256" key="10">
    <source>
        <dbReference type="ARBA" id="ARBA00022771"/>
    </source>
</evidence>
<evidence type="ECO:0000256" key="21">
    <source>
        <dbReference type="SAM" id="MobiDB-lite"/>
    </source>
</evidence>
<evidence type="ECO:0000256" key="8">
    <source>
        <dbReference type="ARBA" id="ARBA00022632"/>
    </source>
</evidence>
<feature type="region of interest" description="Disordered" evidence="21">
    <location>
        <begin position="102"/>
        <end position="122"/>
    </location>
</feature>
<comment type="subcellular location">
    <subcellularLocation>
        <location evidence="1">Host nucleus</location>
    </subcellularLocation>
</comment>
<evidence type="ECO:0000256" key="6">
    <source>
        <dbReference type="ARBA" id="ARBA00022562"/>
    </source>
</evidence>
<dbReference type="GO" id="GO:0039645">
    <property type="term" value="P:symbiont-mediated perturbation of host cell cycle G1/S transition checkpoint"/>
    <property type="evidence" value="ECO:0007669"/>
    <property type="project" value="UniProtKB-UniRule"/>
</dbReference>
<evidence type="ECO:0000256" key="12">
    <source>
        <dbReference type="ARBA" id="ARBA00022833"/>
    </source>
</evidence>
<keyword evidence="6" id="KW-1048">Host nucleus</keyword>
<dbReference type="GO" id="GO:0046872">
    <property type="term" value="F:metal ion binding"/>
    <property type="evidence" value="ECO:0007669"/>
    <property type="project" value="UniProtKB-UniRule"/>
</dbReference>
<organism evidence="22">
    <name type="scientific">Human adenovirus F serotype 41</name>
    <name type="common">HAdV-41</name>
    <name type="synonym">Human adenovirus 41</name>
    <dbReference type="NCBI Taxonomy" id="10524"/>
    <lineage>
        <taxon>Viruses</taxon>
        <taxon>Varidnaviria</taxon>
        <taxon>Bamfordvirae</taxon>
        <taxon>Preplasmiviricota</taxon>
        <taxon>Polisuviricotina</taxon>
        <taxon>Pharingeaviricetes</taxon>
        <taxon>Rowavirales</taxon>
        <taxon>Adenoviridae</taxon>
        <taxon>Mastadenovirus</taxon>
        <taxon>Mastadenovirus faecale</taxon>
        <taxon>Human mastadenovirus F</taxon>
    </lineage>
</organism>
<dbReference type="EMBL" id="KY316161">
    <property type="protein sequence ID" value="AQR58929.1"/>
    <property type="molecule type" value="Genomic_DNA"/>
</dbReference>
<keyword evidence="19" id="KW-1078">G1/S host cell cycle checkpoint dysregulation by virus</keyword>
<keyword evidence="18 20" id="KW-0899">Viral immunoevasion</keyword>
<evidence type="ECO:0000256" key="7">
    <source>
        <dbReference type="ARBA" id="ARBA00022581"/>
    </source>
</evidence>
<dbReference type="Pfam" id="PF02703">
    <property type="entry name" value="Adeno_E1A"/>
    <property type="match status" value="1"/>
</dbReference>
<evidence type="ECO:0000256" key="2">
    <source>
        <dbReference type="ARBA" id="ARBA00007334"/>
    </source>
</evidence>
<dbReference type="GO" id="GO:0006355">
    <property type="term" value="P:regulation of DNA-templated transcription"/>
    <property type="evidence" value="ECO:0007669"/>
    <property type="project" value="InterPro"/>
</dbReference>
<sequence>MRMLPDFFTGNWDDMFQGLLEAEHPFDFPEPSQAFEEISLHNLFDVELDQPEGDPNEEAVDGMFPNWMLSEDHSADSGAASGDSGVGEDLVEVNLDLKCYEEGLPPSGSEADEAEERAEEEETAVSNYVNIAEGASQLVLDCPENPGRGCRACDFHRGSSGNPEAMCALCYMRLTGHCIYSPISDAEGECELGSNEETELPCSLTATAPVRPTPCRVSCRRRPAVDCIEDLLEEDPTDEPLNLSLKRPKSS</sequence>
<keyword evidence="7 20" id="KW-0945">Host-virus interaction</keyword>
<comment type="similarity">
    <text evidence="2 20">Belongs to the adenoviridae E1A protein family.</text>
</comment>
<evidence type="ECO:0000313" key="22">
    <source>
        <dbReference type="EMBL" id="AQR58929.1"/>
    </source>
</evidence>
<evidence type="ECO:0000256" key="11">
    <source>
        <dbReference type="ARBA" id="ARBA00022830"/>
    </source>
</evidence>
<keyword evidence="17" id="KW-0922">Interferon antiviral system evasion</keyword>
<proteinExistence type="inferred from homology"/>
<keyword evidence="5" id="KW-0244">Early protein</keyword>
<keyword evidence="13" id="KW-1105">Inhibition of host STAT1 by virus</keyword>
<evidence type="ECO:0000256" key="15">
    <source>
        <dbReference type="ARBA" id="ARBA00023159"/>
    </source>
</evidence>
<evidence type="ECO:0000256" key="4">
    <source>
        <dbReference type="ARBA" id="ARBA00022504"/>
    </source>
</evidence>
<evidence type="ECO:0000256" key="18">
    <source>
        <dbReference type="ARBA" id="ARBA00023280"/>
    </source>
</evidence>
<evidence type="ECO:0000256" key="17">
    <source>
        <dbReference type="ARBA" id="ARBA00023258"/>
    </source>
</evidence>